<gene>
    <name evidence="2" type="ordered locus">Desti_4988</name>
</gene>
<name>I4CDF9_DESTA</name>
<dbReference type="PROSITE" id="PS51257">
    <property type="entry name" value="PROKAR_LIPOPROTEIN"/>
    <property type="match status" value="1"/>
</dbReference>
<dbReference type="HOGENOM" id="CLU_2616277_0_0_7"/>
<keyword evidence="1" id="KW-0732">Signal</keyword>
<evidence type="ECO:0000313" key="2">
    <source>
        <dbReference type="EMBL" id="AFM27600.1"/>
    </source>
</evidence>
<feature type="signal peptide" evidence="1">
    <location>
        <begin position="1"/>
        <end position="21"/>
    </location>
</feature>
<evidence type="ECO:0000256" key="1">
    <source>
        <dbReference type="SAM" id="SignalP"/>
    </source>
</evidence>
<protein>
    <recommendedName>
        <fullName evidence="4">Lipoprotein</fullName>
    </recommendedName>
</protein>
<evidence type="ECO:0008006" key="4">
    <source>
        <dbReference type="Google" id="ProtNLM"/>
    </source>
</evidence>
<proteinExistence type="predicted"/>
<evidence type="ECO:0000313" key="3">
    <source>
        <dbReference type="Proteomes" id="UP000006055"/>
    </source>
</evidence>
<dbReference type="Proteomes" id="UP000006055">
    <property type="component" value="Chromosome"/>
</dbReference>
<dbReference type="RefSeq" id="WP_014812705.1">
    <property type="nucleotide sequence ID" value="NC_018025.1"/>
</dbReference>
<accession>I4CDF9</accession>
<reference evidence="3" key="1">
    <citation type="submission" date="2012-06" db="EMBL/GenBank/DDBJ databases">
        <title>Complete sequence of chromosome of Desulfomonile tiedjei DSM 6799.</title>
        <authorList>
            <person name="Lucas S."/>
            <person name="Copeland A."/>
            <person name="Lapidus A."/>
            <person name="Glavina del Rio T."/>
            <person name="Dalin E."/>
            <person name="Tice H."/>
            <person name="Bruce D."/>
            <person name="Goodwin L."/>
            <person name="Pitluck S."/>
            <person name="Peters L."/>
            <person name="Ovchinnikova G."/>
            <person name="Zeytun A."/>
            <person name="Lu M."/>
            <person name="Kyrpides N."/>
            <person name="Mavromatis K."/>
            <person name="Ivanova N."/>
            <person name="Brettin T."/>
            <person name="Detter J.C."/>
            <person name="Han C."/>
            <person name="Larimer F."/>
            <person name="Land M."/>
            <person name="Hauser L."/>
            <person name="Markowitz V."/>
            <person name="Cheng J.-F."/>
            <person name="Hugenholtz P."/>
            <person name="Woyke T."/>
            <person name="Wu D."/>
            <person name="Spring S."/>
            <person name="Schroeder M."/>
            <person name="Brambilla E."/>
            <person name="Klenk H.-P."/>
            <person name="Eisen J.A."/>
        </authorList>
    </citation>
    <scope>NUCLEOTIDE SEQUENCE [LARGE SCALE GENOMIC DNA]</scope>
    <source>
        <strain evidence="3">ATCC 49306 / DSM 6799 / DCB-1</strain>
    </source>
</reference>
<dbReference type="KEGG" id="dti:Desti_4988"/>
<keyword evidence="3" id="KW-1185">Reference proteome</keyword>
<dbReference type="EMBL" id="CP003360">
    <property type="protein sequence ID" value="AFM27600.1"/>
    <property type="molecule type" value="Genomic_DNA"/>
</dbReference>
<dbReference type="AlphaFoldDB" id="I4CDF9"/>
<organism evidence="2 3">
    <name type="scientific">Desulfomonile tiedjei (strain ATCC 49306 / DSM 6799 / DCB-1)</name>
    <dbReference type="NCBI Taxonomy" id="706587"/>
    <lineage>
        <taxon>Bacteria</taxon>
        <taxon>Pseudomonadati</taxon>
        <taxon>Thermodesulfobacteriota</taxon>
        <taxon>Desulfomonilia</taxon>
        <taxon>Desulfomonilales</taxon>
        <taxon>Desulfomonilaceae</taxon>
        <taxon>Desulfomonile</taxon>
    </lineage>
</organism>
<feature type="chain" id="PRO_5003687182" description="Lipoprotein" evidence="1">
    <location>
        <begin position="22"/>
        <end position="78"/>
    </location>
</feature>
<sequence length="78" mass="8345">MYGRLKLVLLVLVLFASLAAAGCVSCIPQYTAPPDGPVSAKYPAGHDPYVPLDHNISPWNPWDVLSSVASPLLYGPPR</sequence>